<evidence type="ECO:0000259" key="6">
    <source>
        <dbReference type="PROSITE" id="PS51519"/>
    </source>
</evidence>
<dbReference type="OrthoDB" id="6270329at2759"/>
<dbReference type="OMA" id="DNACEDT"/>
<gene>
    <name evidence="8" type="ORF">GSMUA_62900.1</name>
</gene>
<dbReference type="Pfam" id="PF00564">
    <property type="entry name" value="PB1"/>
    <property type="match status" value="1"/>
</dbReference>
<dbReference type="GO" id="GO:0003700">
    <property type="term" value="F:DNA-binding transcription factor activity"/>
    <property type="evidence" value="ECO:0007669"/>
    <property type="project" value="InterPro"/>
</dbReference>
<dbReference type="InterPro" id="IPR055081">
    <property type="entry name" value="NLP1-9_GAF"/>
</dbReference>
<sequence>MDGLPPTGNGGNASQIKDDLSALSELMDFDGFTEAWSPTIADQIFSILNFSDAQQTPATWASFMSPSSIAAQGTKAVPGDTNDDRKENMASQKADLSLGLRNSYCRSYLASDDISSEVISTVSRPFGGVSLTERMLKALLLFKESSCSGILAQVWMPTVQGDQYVLSTSDQPFLLDKNLAGYREVSRNFIFYLKEAPGMFTGLPGRVFVSRTPEWTSNVTYYKKNEYMRVDDAVNHQVRGSLAMPVLDPCEGSCCAVLELVTTVAKPNFNTEMENICNALQVVDLTTIKTQTRQQNLTKSQMSAFSEILDVLRAVCHGHMLPLALTWVPLWYDDGLNDSRKYDIGDMKSTSGRHILCIQESACYVNDTQMQGFLHACAEHHLEKGQGIAGKALQSNHPFFFPDVKVYDICEYPLAHHARKFSLRAAVAIRLRSIYTRNDDYVLEFFLPINCIGSEEQQLLLNNLSNTLQRICRSLRTVSNAEIAGAEISRAGIHKETDLGSSSTDFSMKHSQLMDSDNETTSEMPLESRNIGSHEQSGDANHDQLNSGSMKHVEKKHTAAEKNINLSLLQRYFSGSLKDAARSIGVCPTTLKKICRQHGISRWPSRKINKVHRSLQKIQNVINSVHGVEGALKYDPSTGCIVTAVSSPEKSTLVTLDPKGQDLMPTSSFRQIETEQTLGKIESDCSSVDRRQIGTTGQLKCETDELGVISNDCGREFNFISADGCLFPYANAQSMHKLPLYSKGISNSSCLLKGAGCHQGGKDDVSLVSHECQNVSTRSSLAAPDKLTSPLSSSMTDSSSGSASSHSSFKKSQRLLSQTGPCVTVKATYNGDTVRFKFFPSLGSHHLFEEIGKRLKLLVGTFRLKYRDDEDDWVILANDSDLEECIDALQNIVSRSIKLQVYDVPCNIGSSSSSNYLKT</sequence>
<dbReference type="GO" id="GO:0003677">
    <property type="term" value="F:DNA binding"/>
    <property type="evidence" value="ECO:0007669"/>
    <property type="project" value="UniProtKB-KW"/>
</dbReference>
<evidence type="ECO:0000256" key="3">
    <source>
        <dbReference type="ARBA" id="ARBA00023163"/>
    </source>
</evidence>
<dbReference type="EMBL" id="HG996467">
    <property type="protein sequence ID" value="CAG1861396.1"/>
    <property type="molecule type" value="Genomic_DNA"/>
</dbReference>
<dbReference type="SUPFAM" id="SSF55781">
    <property type="entry name" value="GAF domain-like"/>
    <property type="match status" value="1"/>
</dbReference>
<dbReference type="PROSITE" id="PS51745">
    <property type="entry name" value="PB1"/>
    <property type="match status" value="1"/>
</dbReference>
<feature type="region of interest" description="Disordered" evidence="5">
    <location>
        <begin position="783"/>
        <end position="812"/>
    </location>
</feature>
<dbReference type="EnsemblPlants" id="Ma02_t07760.1">
    <property type="protein sequence ID" value="Ma02_p07760.1"/>
    <property type="gene ID" value="Ma02_g07760"/>
</dbReference>
<dbReference type="PANTHER" id="PTHR32002">
    <property type="entry name" value="PROTEIN NLP8"/>
    <property type="match status" value="1"/>
</dbReference>
<keyword evidence="3" id="KW-0804">Transcription</keyword>
<dbReference type="SUPFAM" id="SSF54277">
    <property type="entry name" value="CAD &amp; PB1 domains"/>
    <property type="match status" value="1"/>
</dbReference>
<feature type="compositionally biased region" description="Low complexity" evidence="5">
    <location>
        <begin position="789"/>
        <end position="807"/>
    </location>
</feature>
<dbReference type="SMART" id="SM00666">
    <property type="entry name" value="PB1"/>
    <property type="match status" value="1"/>
</dbReference>
<organism evidence="9 10">
    <name type="scientific">Musa acuminata subsp. malaccensis</name>
    <name type="common">Wild banana</name>
    <name type="synonym">Musa malaccensis</name>
    <dbReference type="NCBI Taxonomy" id="214687"/>
    <lineage>
        <taxon>Eukaryota</taxon>
        <taxon>Viridiplantae</taxon>
        <taxon>Streptophyta</taxon>
        <taxon>Embryophyta</taxon>
        <taxon>Tracheophyta</taxon>
        <taxon>Spermatophyta</taxon>
        <taxon>Magnoliopsida</taxon>
        <taxon>Liliopsida</taxon>
        <taxon>Zingiberales</taxon>
        <taxon>Musaceae</taxon>
        <taxon>Musa</taxon>
    </lineage>
</organism>
<proteinExistence type="predicted"/>
<evidence type="ECO:0000313" key="10">
    <source>
        <dbReference type="Proteomes" id="UP000012960"/>
    </source>
</evidence>
<accession>A0A804I0D2</accession>
<protein>
    <submittedName>
        <fullName evidence="8">(wild Malaysian banana) hypothetical protein</fullName>
    </submittedName>
</protein>
<evidence type="ECO:0000256" key="1">
    <source>
        <dbReference type="ARBA" id="ARBA00023015"/>
    </source>
</evidence>
<feature type="domain" description="RWP-RK" evidence="6">
    <location>
        <begin position="545"/>
        <end position="631"/>
    </location>
</feature>
<evidence type="ECO:0000313" key="9">
    <source>
        <dbReference type="EnsemblPlants" id="Ma02_p07760.1"/>
    </source>
</evidence>
<feature type="region of interest" description="Disordered" evidence="5">
    <location>
        <begin position="72"/>
        <end position="92"/>
    </location>
</feature>
<evidence type="ECO:0000313" key="8">
    <source>
        <dbReference type="EMBL" id="CAG1861396.1"/>
    </source>
</evidence>
<dbReference type="Gene3D" id="3.10.20.90">
    <property type="entry name" value="Phosphatidylinositol 3-kinase Catalytic Subunit, Chain A, domain 1"/>
    <property type="match status" value="1"/>
</dbReference>
<name>A0A804I0D2_MUSAM</name>
<dbReference type="PROSITE" id="PS51519">
    <property type="entry name" value="RWP_RK"/>
    <property type="match status" value="1"/>
</dbReference>
<dbReference type="InterPro" id="IPR045012">
    <property type="entry name" value="NLP"/>
</dbReference>
<feature type="region of interest" description="Disordered" evidence="5">
    <location>
        <begin position="499"/>
        <end position="551"/>
    </location>
</feature>
<evidence type="ECO:0000256" key="2">
    <source>
        <dbReference type="ARBA" id="ARBA00023125"/>
    </source>
</evidence>
<reference evidence="9" key="2">
    <citation type="submission" date="2021-05" db="UniProtKB">
        <authorList>
            <consortium name="EnsemblPlants"/>
        </authorList>
    </citation>
    <scope>IDENTIFICATION</scope>
    <source>
        <strain evidence="9">subsp. malaccensis</strain>
    </source>
</reference>
<dbReference type="Pfam" id="PF02042">
    <property type="entry name" value="RWP-RK"/>
    <property type="match status" value="1"/>
</dbReference>
<evidence type="ECO:0000259" key="7">
    <source>
        <dbReference type="PROSITE" id="PS51745"/>
    </source>
</evidence>
<dbReference type="Proteomes" id="UP000012960">
    <property type="component" value="Unplaced"/>
</dbReference>
<keyword evidence="2" id="KW-0238">DNA-binding</keyword>
<dbReference type="Gramene" id="Ma02_t07760.1">
    <property type="protein sequence ID" value="Ma02_p07760.1"/>
    <property type="gene ID" value="Ma02_g07760"/>
</dbReference>
<dbReference type="InterPro" id="IPR003035">
    <property type="entry name" value="RWP-RK_dom"/>
</dbReference>
<feature type="compositionally biased region" description="Polar residues" evidence="5">
    <location>
        <begin position="499"/>
        <end position="523"/>
    </location>
</feature>
<dbReference type="InterPro" id="IPR053793">
    <property type="entry name" value="PB1-like"/>
</dbReference>
<evidence type="ECO:0000256" key="4">
    <source>
        <dbReference type="ARBA" id="ARBA00023242"/>
    </source>
</evidence>
<keyword evidence="4" id="KW-0539">Nucleus</keyword>
<keyword evidence="1" id="KW-0805">Transcription regulation</keyword>
<dbReference type="InParanoid" id="A0A804I0D2"/>
<dbReference type="AlphaFoldDB" id="A0A804I0D2"/>
<feature type="domain" description="PB1" evidence="7">
    <location>
        <begin position="822"/>
        <end position="904"/>
    </location>
</feature>
<dbReference type="Pfam" id="PF22922">
    <property type="entry name" value="GAF_NLP"/>
    <property type="match status" value="2"/>
</dbReference>
<dbReference type="InterPro" id="IPR000270">
    <property type="entry name" value="PB1_dom"/>
</dbReference>
<dbReference type="KEGG" id="mus:103973015"/>
<reference evidence="8" key="1">
    <citation type="submission" date="2021-03" db="EMBL/GenBank/DDBJ databases">
        <authorList>
            <consortium name="Genoscope - CEA"/>
            <person name="William W."/>
        </authorList>
    </citation>
    <scope>NUCLEOTIDE SEQUENCE</scope>
    <source>
        <strain evidence="8">Doubled-haploid Pahang</strain>
    </source>
</reference>
<keyword evidence="10" id="KW-1185">Reference proteome</keyword>
<evidence type="ECO:0000256" key="5">
    <source>
        <dbReference type="SAM" id="MobiDB-lite"/>
    </source>
</evidence>
<dbReference type="FunCoup" id="A0A804I0D2">
    <property type="interactions" value="874"/>
</dbReference>
<dbReference type="PANTHER" id="PTHR32002:SF41">
    <property type="entry name" value="PROTEIN NLP8"/>
    <property type="match status" value="1"/>
</dbReference>